<accession>A0A7M2GQT7</accession>
<evidence type="ECO:0000313" key="2">
    <source>
        <dbReference type="EMBL" id="QOT75081.1"/>
    </source>
</evidence>
<keyword evidence="1" id="KW-0812">Transmembrane</keyword>
<dbReference type="EMBL" id="CP062803">
    <property type="protein sequence ID" value="QOT75081.1"/>
    <property type="molecule type" value="Genomic_DNA"/>
</dbReference>
<feature type="transmembrane region" description="Helical" evidence="1">
    <location>
        <begin position="12"/>
        <end position="32"/>
    </location>
</feature>
<dbReference type="RefSeq" id="WP_170301721.1">
    <property type="nucleotide sequence ID" value="NZ_CP062803.1"/>
</dbReference>
<gene>
    <name evidence="2" type="ORF">F7R26_012595</name>
</gene>
<name>A0A7M2GQT7_9BURK</name>
<dbReference type="AlphaFoldDB" id="A0A7M2GQT7"/>
<dbReference type="GeneID" id="98401748"/>
<protein>
    <submittedName>
        <fullName evidence="2">Uncharacterized protein</fullName>
    </submittedName>
</protein>
<dbReference type="Proteomes" id="UP000397656">
    <property type="component" value="Chromosome 1"/>
</dbReference>
<evidence type="ECO:0000313" key="3">
    <source>
        <dbReference type="Proteomes" id="UP000397656"/>
    </source>
</evidence>
<organism evidence="2 3">
    <name type="scientific">Cupriavidus basilensis</name>
    <dbReference type="NCBI Taxonomy" id="68895"/>
    <lineage>
        <taxon>Bacteria</taxon>
        <taxon>Pseudomonadati</taxon>
        <taxon>Pseudomonadota</taxon>
        <taxon>Betaproteobacteria</taxon>
        <taxon>Burkholderiales</taxon>
        <taxon>Burkholderiaceae</taxon>
        <taxon>Cupriavidus</taxon>
    </lineage>
</organism>
<evidence type="ECO:0000256" key="1">
    <source>
        <dbReference type="SAM" id="Phobius"/>
    </source>
</evidence>
<keyword evidence="1" id="KW-1133">Transmembrane helix</keyword>
<sequence>MRKFAISVVIGIARWFAVAMGVVALLNLQTYLDQQQDMPKQRPSAWRAA</sequence>
<keyword evidence="1" id="KW-0472">Membrane</keyword>
<proteinExistence type="predicted"/>
<reference evidence="2 3" key="1">
    <citation type="submission" date="2020-10" db="EMBL/GenBank/DDBJ databases">
        <title>Complete genome sequence of Cupriavidus basilensis CCUG 49340T.</title>
        <authorList>
            <person name="Salva-Serra F."/>
            <person name="Donoso R.A."/>
            <person name="Cho K.H."/>
            <person name="Yoo J.A."/>
            <person name="Lee K."/>
            <person name="Yoon S.-H."/>
            <person name="Perez-Pantoja D."/>
            <person name="Moore E.R.B."/>
        </authorList>
    </citation>
    <scope>NUCLEOTIDE SEQUENCE [LARGE SCALE GENOMIC DNA]</scope>
    <source>
        <strain evidence="3">CCUG 49340</strain>
    </source>
</reference>